<dbReference type="SUPFAM" id="SSF55781">
    <property type="entry name" value="GAF domain-like"/>
    <property type="match status" value="2"/>
</dbReference>
<proteinExistence type="predicted"/>
<evidence type="ECO:0000313" key="2">
    <source>
        <dbReference type="EMBL" id="SVP90710.1"/>
    </source>
</evidence>
<dbReference type="Pfam" id="PF01590">
    <property type="entry name" value="GAF"/>
    <property type="match status" value="1"/>
</dbReference>
<dbReference type="VEuPathDB" id="PiroplasmaDB:TA14885"/>
<dbReference type="InterPro" id="IPR029016">
    <property type="entry name" value="GAF-like_dom_sf"/>
</dbReference>
<feature type="domain" description="GAF" evidence="1">
    <location>
        <begin position="117"/>
        <end position="193"/>
    </location>
</feature>
<reference evidence="2" key="1">
    <citation type="submission" date="2018-07" db="EMBL/GenBank/DDBJ databases">
        <authorList>
            <person name="Quirk P.G."/>
            <person name="Krulwich T.A."/>
        </authorList>
    </citation>
    <scope>NUCLEOTIDE SEQUENCE</scope>
    <source>
        <strain evidence="2">Anand</strain>
    </source>
</reference>
<dbReference type="AlphaFoldDB" id="A0A3B0MT57"/>
<dbReference type="EMBL" id="UIVT01000002">
    <property type="protein sequence ID" value="SVP90710.1"/>
    <property type="molecule type" value="Genomic_DNA"/>
</dbReference>
<dbReference type="Gene3D" id="3.30.450.40">
    <property type="match status" value="2"/>
</dbReference>
<name>A0A3B0MT57_THEAN</name>
<evidence type="ECO:0000259" key="1">
    <source>
        <dbReference type="Pfam" id="PF01590"/>
    </source>
</evidence>
<protein>
    <recommendedName>
        <fullName evidence="1">GAF domain-containing protein</fullName>
    </recommendedName>
</protein>
<organism evidence="2">
    <name type="scientific">Theileria annulata</name>
    <dbReference type="NCBI Taxonomy" id="5874"/>
    <lineage>
        <taxon>Eukaryota</taxon>
        <taxon>Sar</taxon>
        <taxon>Alveolata</taxon>
        <taxon>Apicomplexa</taxon>
        <taxon>Aconoidasida</taxon>
        <taxon>Piroplasmida</taxon>
        <taxon>Theileriidae</taxon>
        <taxon>Theileria</taxon>
    </lineage>
</organism>
<accession>A0A3B0MT57</accession>
<sequence>MNNNHTNNTMLTSSINEKLERYTTICTEYSFVNESLLNKNIDLSLLSKDHLLLLLNFINTISKETLPVKCILLTLKTILKSVKCELVEICHVEDSNLIINYMMKEGMLHKKEMNFTPAGAFNTVLNTGLMLKIDNCANDPRFQPEYDQHTDIQTNNIILIPLNDIYQNIWGILSITNIVTDSNSEMAELTEVITSESALEDEAQNSCKIFDVNYNGSVSVSSDLESGNPLIIMDENLVYIYELCYISGIFINNIIKKLELEISRDKTNSLLTLMHSLFSDQLGIQSCIIALTTHAKKLIQAENCTVYLVDRIHNQVYSISSNTSEQIVKSLNDANILSLCVNTTNIIIYNTSYSCNNASNNMYANNKNNIIIINNGDGVKIYNCGQQMDSGSLKNLYSDLGNSVYSEQLLEQNSFQALVEDYNTIRNGIWIPIKNDNDKVLAIIEVINKQAQELLHFTEEDLNLLELFAVIVAPQFEKSEFSILSSVNKSTEAGLAFENIDSKYLNNVKNFIEQSIIEEDDNNLID</sequence>
<dbReference type="EMBL" id="UIVS01000002">
    <property type="protein sequence ID" value="SVP91232.1"/>
    <property type="molecule type" value="Genomic_DNA"/>
</dbReference>
<evidence type="ECO:0000313" key="3">
    <source>
        <dbReference type="EMBL" id="SVP91232.1"/>
    </source>
</evidence>
<gene>
    <name evidence="2" type="ORF">TAT_000142100</name>
    <name evidence="3" type="ORF">TAV_000142100</name>
</gene>
<dbReference type="InterPro" id="IPR003018">
    <property type="entry name" value="GAF"/>
</dbReference>